<dbReference type="EMBL" id="RQTC01000263">
    <property type="protein sequence ID" value="RZH91132.1"/>
    <property type="molecule type" value="Genomic_DNA"/>
</dbReference>
<protein>
    <submittedName>
        <fullName evidence="5">Phage protein</fullName>
    </submittedName>
</protein>
<reference evidence="11 12" key="2">
    <citation type="submission" date="2019-12" db="EMBL/GenBank/DDBJ databases">
        <authorList>
            <consortium name="Pathogen Informatics"/>
        </authorList>
    </citation>
    <scope>NUCLEOTIDE SEQUENCE [LARGE SCALE GENOMIC DNA]</scope>
    <source>
        <strain evidence="8 17">MOS105</strain>
        <strain evidence="2 13">S040_N01_C01</strain>
        <strain evidence="7 16">SG160</strain>
        <strain evidence="5 15">T012_N10_C04</strain>
        <strain evidence="3 11">T012_N16_C08</strain>
        <strain evidence="4 12">T065_N03_C06</strain>
        <strain evidence="6 14">T197_A02_C01</strain>
    </source>
</reference>
<dbReference type="Proteomes" id="UP000443708">
    <property type="component" value="Unassembled WGS sequence"/>
</dbReference>
<evidence type="ECO:0000313" key="10">
    <source>
        <dbReference type="Proteomes" id="UP000293434"/>
    </source>
</evidence>
<dbReference type="Proteomes" id="UP000293434">
    <property type="component" value="Unassembled WGS sequence"/>
</dbReference>
<dbReference type="Proteomes" id="UP000507112">
    <property type="component" value="Unassembled WGS sequence"/>
</dbReference>
<feature type="coiled-coil region" evidence="1">
    <location>
        <begin position="7"/>
        <end position="34"/>
    </location>
</feature>
<evidence type="ECO:0000313" key="9">
    <source>
        <dbReference type="EMBL" id="RZH91132.1"/>
    </source>
</evidence>
<evidence type="ECO:0000313" key="4">
    <source>
        <dbReference type="EMBL" id="CAA4699200.1"/>
    </source>
</evidence>
<proteinExistence type="predicted"/>
<evidence type="ECO:0000313" key="6">
    <source>
        <dbReference type="EMBL" id="CAA6377431.1"/>
    </source>
</evidence>
<organism evidence="5 15">
    <name type="scientific">Staphylococcus aureus</name>
    <dbReference type="NCBI Taxonomy" id="1280"/>
    <lineage>
        <taxon>Bacteria</taxon>
        <taxon>Bacillati</taxon>
        <taxon>Bacillota</taxon>
        <taxon>Bacilli</taxon>
        <taxon>Bacillales</taxon>
        <taxon>Staphylococcaceae</taxon>
        <taxon>Staphylococcus</taxon>
    </lineage>
</organism>
<evidence type="ECO:0000313" key="13">
    <source>
        <dbReference type="Proteomes" id="UP000443708"/>
    </source>
</evidence>
<dbReference type="EMBL" id="CACURZ010000015">
    <property type="protein sequence ID" value="CAA6377431.1"/>
    <property type="molecule type" value="Genomic_DNA"/>
</dbReference>
<dbReference type="EMBL" id="CAIIGD010000011">
    <property type="protein sequence ID" value="CAC8233110.1"/>
    <property type="molecule type" value="Genomic_DNA"/>
</dbReference>
<dbReference type="EMBL" id="CACTQT010000014">
    <property type="protein sequence ID" value="CAA4391517.1"/>
    <property type="molecule type" value="Genomic_DNA"/>
</dbReference>
<dbReference type="Proteomes" id="UP000443506">
    <property type="component" value="Unassembled WGS sequence"/>
</dbReference>
<dbReference type="EMBL" id="CACTPI010000007">
    <property type="protein sequence ID" value="CAA4129363.1"/>
    <property type="molecule type" value="Genomic_DNA"/>
</dbReference>
<evidence type="ECO:0000313" key="5">
    <source>
        <dbReference type="EMBL" id="CAA6115575.1"/>
    </source>
</evidence>
<evidence type="ECO:0000313" key="3">
    <source>
        <dbReference type="EMBL" id="CAA4391517.1"/>
    </source>
</evidence>
<evidence type="ECO:0000313" key="2">
    <source>
        <dbReference type="EMBL" id="CAA4129363.1"/>
    </source>
</evidence>
<evidence type="ECO:0000313" key="11">
    <source>
        <dbReference type="Proteomes" id="UP000442696"/>
    </source>
</evidence>
<name>A0A2I7Y926_STAAU</name>
<comment type="caution">
    <text evidence="5">The sequence shown here is derived from an EMBL/GenBank/DDBJ whole genome shotgun (WGS) entry which is preliminary data.</text>
</comment>
<evidence type="ECO:0000313" key="7">
    <source>
        <dbReference type="EMBL" id="CAC5808427.1"/>
    </source>
</evidence>
<evidence type="ECO:0000256" key="1">
    <source>
        <dbReference type="SAM" id="Coils"/>
    </source>
</evidence>
<evidence type="ECO:0000313" key="8">
    <source>
        <dbReference type="EMBL" id="CAC8233110.1"/>
    </source>
</evidence>
<evidence type="ECO:0000313" key="16">
    <source>
        <dbReference type="Proteomes" id="UP000505390"/>
    </source>
</evidence>
<evidence type="ECO:0000313" key="15">
    <source>
        <dbReference type="Proteomes" id="UP000459702"/>
    </source>
</evidence>
<dbReference type="EMBL" id="CACTWD010000015">
    <property type="protein sequence ID" value="CAA4699200.1"/>
    <property type="molecule type" value="Genomic_DNA"/>
</dbReference>
<evidence type="ECO:0000313" key="17">
    <source>
        <dbReference type="Proteomes" id="UP000507112"/>
    </source>
</evidence>
<dbReference type="EMBL" id="CACUNS010000015">
    <property type="protein sequence ID" value="CAA6115575.1"/>
    <property type="molecule type" value="Genomic_DNA"/>
</dbReference>
<reference evidence="9 10" key="1">
    <citation type="submission" date="2018-11" db="EMBL/GenBank/DDBJ databases">
        <title>Genomic profiling of Staphylococcus species from a Poultry farm system in KwaZulu-Natal, South Africa.</title>
        <authorList>
            <person name="Amoako D.G."/>
            <person name="Somboro A.M."/>
            <person name="Abia A.L.K."/>
            <person name="Bester L.A."/>
            <person name="Essack S.Y."/>
        </authorList>
    </citation>
    <scope>NUCLEOTIDE SEQUENCE [LARGE SCALE GENOMIC DNA]</scope>
    <source>
        <strain evidence="9 10">SA9</strain>
    </source>
</reference>
<sequence length="126" mass="14827">MRGVNIMLRLEKDLENLQKELKVCSKEISKADKQVSGILHDIETRNMNAYQGYYLSKELQKVLEARRCWKDRRHEYLEAFAELGGEEKLKALRRKREKRVKRYLKGNGWKNNFSKEALAILEGSAV</sequence>
<dbReference type="EMBL" id="CAIGXB010000012">
    <property type="protein sequence ID" value="CAC5808427.1"/>
    <property type="molecule type" value="Genomic_DNA"/>
</dbReference>
<dbReference type="Proteomes" id="UP000505390">
    <property type="component" value="Unassembled WGS sequence"/>
</dbReference>
<evidence type="ECO:0000313" key="14">
    <source>
        <dbReference type="Proteomes" id="UP000459586"/>
    </source>
</evidence>
<dbReference type="AlphaFoldDB" id="A0A2I7Y926"/>
<accession>A0A2I7Y926</accession>
<dbReference type="Proteomes" id="UP000459586">
    <property type="component" value="Unassembled WGS sequence"/>
</dbReference>
<keyword evidence="1" id="KW-0175">Coiled coil</keyword>
<dbReference type="Proteomes" id="UP000459702">
    <property type="component" value="Unassembled WGS sequence"/>
</dbReference>
<gene>
    <name evidence="9" type="ORF">EIG94_12910</name>
    <name evidence="2" type="ORF">SAMEA1029528_01697</name>
    <name evidence="3" type="ORF">SAMEA2078260_02280</name>
    <name evidence="5" type="ORF">SAMEA2078588_02293</name>
    <name evidence="6" type="ORF">SAMEA2080344_02273</name>
    <name evidence="4" type="ORF">SAMEA2081063_02271</name>
    <name evidence="7" type="ORF">SAMEA4008575_02465</name>
    <name evidence="8" type="ORF">SAMEA70146418_02514</name>
</gene>
<evidence type="ECO:0000313" key="12">
    <source>
        <dbReference type="Proteomes" id="UP000443506"/>
    </source>
</evidence>
<dbReference type="Proteomes" id="UP000442696">
    <property type="component" value="Unassembled WGS sequence"/>
</dbReference>